<feature type="region of interest" description="Disordered" evidence="1">
    <location>
        <begin position="112"/>
        <end position="193"/>
    </location>
</feature>
<feature type="compositionally biased region" description="Basic and acidic residues" evidence="1">
    <location>
        <begin position="32"/>
        <end position="67"/>
    </location>
</feature>
<dbReference type="Proteomes" id="UP000249363">
    <property type="component" value="Unassembled WGS sequence"/>
</dbReference>
<dbReference type="EMBL" id="MIKG01000010">
    <property type="protein sequence ID" value="RAO69737.1"/>
    <property type="molecule type" value="Genomic_DNA"/>
</dbReference>
<reference evidence="2 3" key="1">
    <citation type="journal article" date="2017" name="Biotechnol. Biofuels">
        <title>Differential beta-glucosidase expression as a function of carbon source availability in Talaromyces amestolkiae: a genomic and proteomic approach.</title>
        <authorList>
            <person name="de Eugenio L.I."/>
            <person name="Mendez-Liter J.A."/>
            <person name="Nieto-Dominguez M."/>
            <person name="Alonso L."/>
            <person name="Gil-Munoz J."/>
            <person name="Barriuso J."/>
            <person name="Prieto A."/>
            <person name="Martinez M.J."/>
        </authorList>
    </citation>
    <scope>NUCLEOTIDE SEQUENCE [LARGE SCALE GENOMIC DNA]</scope>
    <source>
        <strain evidence="2 3">CIB</strain>
    </source>
</reference>
<evidence type="ECO:0000313" key="2">
    <source>
        <dbReference type="EMBL" id="RAO69737.1"/>
    </source>
</evidence>
<evidence type="ECO:0000256" key="1">
    <source>
        <dbReference type="SAM" id="MobiDB-lite"/>
    </source>
</evidence>
<dbReference type="OrthoDB" id="4227376at2759"/>
<organism evidence="2 3">
    <name type="scientific">Talaromyces amestolkiae</name>
    <dbReference type="NCBI Taxonomy" id="1196081"/>
    <lineage>
        <taxon>Eukaryota</taxon>
        <taxon>Fungi</taxon>
        <taxon>Dikarya</taxon>
        <taxon>Ascomycota</taxon>
        <taxon>Pezizomycotina</taxon>
        <taxon>Eurotiomycetes</taxon>
        <taxon>Eurotiomycetidae</taxon>
        <taxon>Eurotiales</taxon>
        <taxon>Trichocomaceae</taxon>
        <taxon>Talaromyces</taxon>
        <taxon>Talaromyces sect. Talaromyces</taxon>
    </lineage>
</organism>
<feature type="compositionally biased region" description="Acidic residues" evidence="1">
    <location>
        <begin position="181"/>
        <end position="192"/>
    </location>
</feature>
<keyword evidence="3" id="KW-1185">Reference proteome</keyword>
<dbReference type="GeneID" id="63794965"/>
<feature type="region of interest" description="Disordered" evidence="1">
    <location>
        <begin position="1"/>
        <end position="96"/>
    </location>
</feature>
<comment type="caution">
    <text evidence="2">The sequence shown here is derived from an EMBL/GenBank/DDBJ whole genome shotgun (WGS) entry which is preliminary data.</text>
</comment>
<sequence>MNYSNMRGLLGRTPVKSGQPGAGHQRSQSFEFHTELEKWAKEMGESRSNDDKPSDDSKGPKRVRESPDPETESTVASPAKKQKTEPEDDDTVTLGQDDYSIWDALLYGSSYPGITESLSPSSPQSKEPLPDIGSISDEAPTIPKSWKFKIWEDEDAATDNDSMAGHAGPWVPLSEDRVPEHDDEDKENDPPEFDVAAQVVDDVSESEDYDLYVWSRQFPRTILGELQRN</sequence>
<accession>A0A364L1Q1</accession>
<feature type="compositionally biased region" description="Polar residues" evidence="1">
    <location>
        <begin position="116"/>
        <end position="125"/>
    </location>
</feature>
<name>A0A364L1Q1_TALAM</name>
<dbReference type="RefSeq" id="XP_040734253.1">
    <property type="nucleotide sequence ID" value="XM_040878258.1"/>
</dbReference>
<dbReference type="AlphaFoldDB" id="A0A364L1Q1"/>
<evidence type="ECO:0000313" key="3">
    <source>
        <dbReference type="Proteomes" id="UP000249363"/>
    </source>
</evidence>
<proteinExistence type="predicted"/>
<gene>
    <name evidence="2" type="ORF">BHQ10_005749</name>
</gene>
<protein>
    <submittedName>
        <fullName evidence="2">Uncharacterized protein</fullName>
    </submittedName>
</protein>